<accession>A0AAD4TB64</accession>
<proteinExistence type="inferred from homology"/>
<evidence type="ECO:0000256" key="2">
    <source>
        <dbReference type="ARBA" id="ARBA00022540"/>
    </source>
</evidence>
<evidence type="ECO:0000313" key="8">
    <source>
        <dbReference type="Proteomes" id="UP001202328"/>
    </source>
</evidence>
<keyword evidence="2" id="KW-0396">Initiation factor</keyword>
<keyword evidence="8" id="KW-1185">Reference proteome</keyword>
<dbReference type="SUPFAM" id="SSF54364">
    <property type="entry name" value="Translation initiation factor IF3, N-terminal domain"/>
    <property type="match status" value="1"/>
</dbReference>
<dbReference type="InterPro" id="IPR036787">
    <property type="entry name" value="T_IF-3_N_sf"/>
</dbReference>
<dbReference type="Proteomes" id="UP001202328">
    <property type="component" value="Unassembled WGS sequence"/>
</dbReference>
<dbReference type="InterPro" id="IPR001288">
    <property type="entry name" value="Translation_initiation_fac_3"/>
</dbReference>
<dbReference type="GO" id="GO:0003743">
    <property type="term" value="F:translation initiation factor activity"/>
    <property type="evidence" value="ECO:0007669"/>
    <property type="project" value="UniProtKB-KW"/>
</dbReference>
<name>A0AAD4TB64_9MAGN</name>
<evidence type="ECO:0000256" key="3">
    <source>
        <dbReference type="ARBA" id="ARBA00022917"/>
    </source>
</evidence>
<gene>
    <name evidence="7" type="ORF">MKW98_003273</name>
</gene>
<dbReference type="GO" id="GO:0032790">
    <property type="term" value="P:ribosome disassembly"/>
    <property type="evidence" value="ECO:0007669"/>
    <property type="project" value="TreeGrafter"/>
</dbReference>
<protein>
    <recommendedName>
        <fullName evidence="9">Translation initiation factor IF-3</fullName>
    </recommendedName>
</protein>
<feature type="region of interest" description="Disordered" evidence="4">
    <location>
        <begin position="65"/>
        <end position="91"/>
    </location>
</feature>
<evidence type="ECO:0000313" key="7">
    <source>
        <dbReference type="EMBL" id="KAI3946710.1"/>
    </source>
</evidence>
<dbReference type="InterPro" id="IPR036788">
    <property type="entry name" value="T_IF-3_C_sf"/>
</dbReference>
<feature type="region of interest" description="Disordered" evidence="4">
    <location>
        <begin position="268"/>
        <end position="313"/>
    </location>
</feature>
<sequence>MAGISSTSFTCKPLLSRTTKPPTYSLSLIESAIAGVRICNPDFLKIDSTHVHSIYLPSASVTARYGGYRPPPRPRPSQGRSRDMRQVEEADPCLDISSVRSSSVRLIDARSNDTRVIGVVSKSEAIQMAEDAELDLVIVSPEADPPVLKMMDYNKHRYEQQKKKREQQKKSAATRMDMKELKMGCNIDSHDYSVRLRAAEKFLKDGDKVKIVVNMKGRQHEFKNNAIELIKRFQTDIGELATEESKSFREKNIFIVLLPNKTILQKALEQPKKKEKTVEIGTSEKSAEIATSGNPKEIEKSEKTTEIDTSSSV</sequence>
<keyword evidence="3" id="KW-0648">Protein biosynthesis</keyword>
<dbReference type="NCBIfam" id="TIGR00168">
    <property type="entry name" value="infC"/>
    <property type="match status" value="1"/>
</dbReference>
<evidence type="ECO:0000256" key="4">
    <source>
        <dbReference type="SAM" id="MobiDB-lite"/>
    </source>
</evidence>
<organism evidence="7 8">
    <name type="scientific">Papaver atlanticum</name>
    <dbReference type="NCBI Taxonomy" id="357466"/>
    <lineage>
        <taxon>Eukaryota</taxon>
        <taxon>Viridiplantae</taxon>
        <taxon>Streptophyta</taxon>
        <taxon>Embryophyta</taxon>
        <taxon>Tracheophyta</taxon>
        <taxon>Spermatophyta</taxon>
        <taxon>Magnoliopsida</taxon>
        <taxon>Ranunculales</taxon>
        <taxon>Papaveraceae</taxon>
        <taxon>Papaveroideae</taxon>
        <taxon>Papaver</taxon>
    </lineage>
</organism>
<dbReference type="Gene3D" id="3.10.20.80">
    <property type="entry name" value="Translation initiation factor 3 (IF-3), N-terminal domain"/>
    <property type="match status" value="1"/>
</dbReference>
<evidence type="ECO:0000259" key="6">
    <source>
        <dbReference type="Pfam" id="PF05198"/>
    </source>
</evidence>
<dbReference type="AlphaFoldDB" id="A0AAD4TB64"/>
<dbReference type="PANTHER" id="PTHR10938">
    <property type="entry name" value="TRANSLATION INITIATION FACTOR IF-3"/>
    <property type="match status" value="1"/>
</dbReference>
<dbReference type="Pfam" id="PF05198">
    <property type="entry name" value="IF3_N"/>
    <property type="match status" value="1"/>
</dbReference>
<feature type="compositionally biased region" description="Basic and acidic residues" evidence="4">
    <location>
        <begin position="269"/>
        <end position="278"/>
    </location>
</feature>
<feature type="compositionally biased region" description="Basic and acidic residues" evidence="4">
    <location>
        <begin position="296"/>
        <end position="306"/>
    </location>
</feature>
<feature type="domain" description="Translation initiation factor 3 N-terminal" evidence="6">
    <location>
        <begin position="99"/>
        <end position="167"/>
    </location>
</feature>
<dbReference type="GO" id="GO:0043022">
    <property type="term" value="F:ribosome binding"/>
    <property type="evidence" value="ECO:0007669"/>
    <property type="project" value="TreeGrafter"/>
</dbReference>
<dbReference type="GO" id="GO:0005737">
    <property type="term" value="C:cytoplasm"/>
    <property type="evidence" value="ECO:0007669"/>
    <property type="project" value="UniProtKB-ARBA"/>
</dbReference>
<dbReference type="FunFam" id="3.30.110.10:FF:000003">
    <property type="entry name" value="Translation initiation factor IF-3"/>
    <property type="match status" value="1"/>
</dbReference>
<dbReference type="InterPro" id="IPR019815">
    <property type="entry name" value="Translation_initiation_fac_3_C"/>
</dbReference>
<dbReference type="PANTHER" id="PTHR10938:SF0">
    <property type="entry name" value="TRANSLATION INITIATION FACTOR IF-3, MITOCHONDRIAL"/>
    <property type="match status" value="1"/>
</dbReference>
<comment type="caution">
    <text evidence="7">The sequence shown here is derived from an EMBL/GenBank/DDBJ whole genome shotgun (WGS) entry which is preliminary data.</text>
</comment>
<evidence type="ECO:0008006" key="9">
    <source>
        <dbReference type="Google" id="ProtNLM"/>
    </source>
</evidence>
<reference evidence="7" key="1">
    <citation type="submission" date="2022-04" db="EMBL/GenBank/DDBJ databases">
        <title>A functionally conserved STORR gene fusion in Papaver species that diverged 16.8 million years ago.</title>
        <authorList>
            <person name="Catania T."/>
        </authorList>
    </citation>
    <scope>NUCLEOTIDE SEQUENCE</scope>
    <source>
        <strain evidence="7">S-188037</strain>
    </source>
</reference>
<dbReference type="SUPFAM" id="SSF55200">
    <property type="entry name" value="Translation initiation factor IF3, C-terminal domain"/>
    <property type="match status" value="1"/>
</dbReference>
<comment type="similarity">
    <text evidence="1">Belongs to the IF-3 family.</text>
</comment>
<feature type="domain" description="Translation initiation factor 3 C-terminal" evidence="5">
    <location>
        <begin position="177"/>
        <end position="259"/>
    </location>
</feature>
<dbReference type="Pfam" id="PF00707">
    <property type="entry name" value="IF3_C"/>
    <property type="match status" value="1"/>
</dbReference>
<dbReference type="Gene3D" id="3.30.110.10">
    <property type="entry name" value="Translation initiation factor 3 (IF-3), C-terminal domain"/>
    <property type="match status" value="1"/>
</dbReference>
<evidence type="ECO:0000259" key="5">
    <source>
        <dbReference type="Pfam" id="PF00707"/>
    </source>
</evidence>
<dbReference type="EMBL" id="JAJJMB010003633">
    <property type="protein sequence ID" value="KAI3946710.1"/>
    <property type="molecule type" value="Genomic_DNA"/>
</dbReference>
<dbReference type="InterPro" id="IPR019814">
    <property type="entry name" value="Translation_initiation_fac_3_N"/>
</dbReference>
<evidence type="ECO:0000256" key="1">
    <source>
        <dbReference type="ARBA" id="ARBA00005439"/>
    </source>
</evidence>